<feature type="domain" description="C2H2-type" evidence="8">
    <location>
        <begin position="471"/>
        <end position="498"/>
    </location>
</feature>
<feature type="compositionally biased region" description="Basic residues" evidence="7">
    <location>
        <begin position="809"/>
        <end position="823"/>
    </location>
</feature>
<dbReference type="PROSITE" id="PS00028">
    <property type="entry name" value="ZINC_FINGER_C2H2_1"/>
    <property type="match status" value="13"/>
</dbReference>
<name>A0ABN7B411_9HEMI</name>
<organism evidence="9 10">
    <name type="scientific">Nesidiocoris tenuis</name>
    <dbReference type="NCBI Taxonomy" id="355587"/>
    <lineage>
        <taxon>Eukaryota</taxon>
        <taxon>Metazoa</taxon>
        <taxon>Ecdysozoa</taxon>
        <taxon>Arthropoda</taxon>
        <taxon>Hexapoda</taxon>
        <taxon>Insecta</taxon>
        <taxon>Pterygota</taxon>
        <taxon>Neoptera</taxon>
        <taxon>Paraneoptera</taxon>
        <taxon>Hemiptera</taxon>
        <taxon>Heteroptera</taxon>
        <taxon>Panheteroptera</taxon>
        <taxon>Cimicomorpha</taxon>
        <taxon>Miridae</taxon>
        <taxon>Dicyphina</taxon>
        <taxon>Nesidiocoris</taxon>
    </lineage>
</organism>
<dbReference type="Pfam" id="PF00096">
    <property type="entry name" value="zf-C2H2"/>
    <property type="match status" value="5"/>
</dbReference>
<reference evidence="9 10" key="1">
    <citation type="submission" date="2023-09" db="EMBL/GenBank/DDBJ databases">
        <title>Nesidiocoris tenuis whole genome shotgun sequence.</title>
        <authorList>
            <person name="Shibata T."/>
            <person name="Shimoda M."/>
            <person name="Kobayashi T."/>
            <person name="Uehara T."/>
        </authorList>
    </citation>
    <scope>NUCLEOTIDE SEQUENCE [LARGE SCALE GENOMIC DNA]</scope>
    <source>
        <strain evidence="9 10">Japan</strain>
    </source>
</reference>
<feature type="domain" description="C2H2-type" evidence="8">
    <location>
        <begin position="873"/>
        <end position="896"/>
    </location>
</feature>
<evidence type="ECO:0000256" key="2">
    <source>
        <dbReference type="ARBA" id="ARBA00022737"/>
    </source>
</evidence>
<feature type="domain" description="C2H2-type" evidence="8">
    <location>
        <begin position="407"/>
        <end position="434"/>
    </location>
</feature>
<dbReference type="SMART" id="SM00355">
    <property type="entry name" value="ZnF_C2H2"/>
    <property type="match status" value="14"/>
</dbReference>
<dbReference type="Pfam" id="PF13912">
    <property type="entry name" value="zf-C2H2_6"/>
    <property type="match status" value="1"/>
</dbReference>
<evidence type="ECO:0000256" key="1">
    <source>
        <dbReference type="ARBA" id="ARBA00022723"/>
    </source>
</evidence>
<keyword evidence="2" id="KW-0677">Repeat</keyword>
<feature type="domain" description="C2H2-type" evidence="8">
    <location>
        <begin position="375"/>
        <end position="402"/>
    </location>
</feature>
<dbReference type="InterPro" id="IPR050826">
    <property type="entry name" value="Krueppel_C2H2_ZnFinger"/>
</dbReference>
<feature type="domain" description="C2H2-type" evidence="8">
    <location>
        <begin position="242"/>
        <end position="269"/>
    </location>
</feature>
<sequence>MANTIVSTSSDDNYGFSLEWIAEGSGIGEEICGVVGVSSPIIPKIENCDTDYIEIQLPEEEVIAAQWDETDPVEELEVGSLSHDVPELNGDVLVPLDEEQDEYSRLHPYPCDFCSRRFSKQATLTVHMLTHQQRLHCCNMCDATFRRKLELVEHMKIHSFPPTETEENEDLGNFCFVDDRKPSKIKKKKKKKPNTMKTPDALTSSDMDFMNCISDIKAEFEEEQCVEEQDPKFPVIDPSRPYVCQFCGVGFAREKALVSHKMIHAGDHSVECEYCNEIFQSAAMLQQHIGAKHARAAVKKANNVCSPKKPAKETSNDTYMCQMCHLVFSSFESLLVHKEDHDVVTGIHTCGICRQDYLLLEDLKNHLKDDHAQSNSCNHCYMVFKEKYSLTRHLMTHYSSPRKKSTLTCNVCSKKFSNKMTLKRHAATHETKDKSTTSVLCTECGASNFADGKSLLYHRQLEHGINIARLFPCMECGKTFNSRSSQQIHIRIHTGERPYACKYCWKAFGDGGTLRKHERIHTGEKPYVCPVCSKAFNQRVVLREHVRAHHSGKAGSSENRYQCCVCKLYLPSSEELCVHYVQHSDENTAKHRMPSVRKTTTPKKKKADNPTSSYPMMTMISDHNITIAHETMVESPPVVVKKKPSKSLKQDKLDAIVKLGKTTLENLSSMAKGKRARIVRSGKKGFNKGQNKRYLNKKEKGKTTKSLNNGSYASKYVVSQPGVEGPASGMEFIDEPVYEDAAFNDELLNYDDNEDLANGESDSCVRTRPRTKNVSYHNMRVDHRVYDLATFDDIVVDEPQVPTMASPLSKKRKPCKKKKKSKVKPTESPVAGGSGDSQYINGINIESTIVEKEELIETTIVSDDLEIKQDDTTTCDMCNLDFFNGDDFIRHLQTHF</sequence>
<evidence type="ECO:0000256" key="3">
    <source>
        <dbReference type="ARBA" id="ARBA00022771"/>
    </source>
</evidence>
<feature type="domain" description="C2H2-type" evidence="8">
    <location>
        <begin position="499"/>
        <end position="526"/>
    </location>
</feature>
<evidence type="ECO:0000256" key="5">
    <source>
        <dbReference type="ARBA" id="ARBA00023242"/>
    </source>
</evidence>
<feature type="domain" description="C2H2-type" evidence="8">
    <location>
        <begin position="527"/>
        <end position="555"/>
    </location>
</feature>
<evidence type="ECO:0000256" key="7">
    <source>
        <dbReference type="SAM" id="MobiDB-lite"/>
    </source>
</evidence>
<dbReference type="Proteomes" id="UP001307889">
    <property type="component" value="Chromosome 8"/>
</dbReference>
<gene>
    <name evidence="9" type="ORF">NTJ_10735</name>
</gene>
<feature type="region of interest" description="Disordered" evidence="7">
    <location>
        <begin position="804"/>
        <end position="835"/>
    </location>
</feature>
<evidence type="ECO:0000256" key="6">
    <source>
        <dbReference type="PROSITE-ProRule" id="PRU00042"/>
    </source>
</evidence>
<keyword evidence="4" id="KW-0862">Zinc</keyword>
<dbReference type="PROSITE" id="PS50157">
    <property type="entry name" value="ZINC_FINGER_C2H2_2"/>
    <property type="match status" value="9"/>
</dbReference>
<dbReference type="Gene3D" id="3.30.160.60">
    <property type="entry name" value="Classic Zinc Finger"/>
    <property type="match status" value="7"/>
</dbReference>
<feature type="region of interest" description="Disordered" evidence="7">
    <location>
        <begin position="588"/>
        <end position="616"/>
    </location>
</feature>
<dbReference type="SUPFAM" id="SSF57667">
    <property type="entry name" value="beta-beta-alpha zinc fingers"/>
    <property type="match status" value="5"/>
</dbReference>
<evidence type="ECO:0000259" key="8">
    <source>
        <dbReference type="PROSITE" id="PS50157"/>
    </source>
</evidence>
<keyword evidence="10" id="KW-1185">Reference proteome</keyword>
<keyword evidence="5" id="KW-0539">Nucleus</keyword>
<feature type="compositionally biased region" description="Basic residues" evidence="7">
    <location>
        <begin position="590"/>
        <end position="606"/>
    </location>
</feature>
<keyword evidence="3 6" id="KW-0863">Zinc-finger</keyword>
<proteinExistence type="predicted"/>
<dbReference type="EMBL" id="AP028916">
    <property type="protein sequence ID" value="BES97920.1"/>
    <property type="molecule type" value="Genomic_DNA"/>
</dbReference>
<dbReference type="InterPro" id="IPR036236">
    <property type="entry name" value="Znf_C2H2_sf"/>
</dbReference>
<evidence type="ECO:0000313" key="9">
    <source>
        <dbReference type="EMBL" id="BES97920.1"/>
    </source>
</evidence>
<protein>
    <submittedName>
        <fullName evidence="9">Zinc finger protein</fullName>
    </submittedName>
</protein>
<evidence type="ECO:0000313" key="10">
    <source>
        <dbReference type="Proteomes" id="UP001307889"/>
    </source>
</evidence>
<keyword evidence="1" id="KW-0479">Metal-binding</keyword>
<accession>A0ABN7B411</accession>
<dbReference type="PANTHER" id="PTHR24377">
    <property type="entry name" value="IP01015P-RELATED"/>
    <property type="match status" value="1"/>
</dbReference>
<dbReference type="InterPro" id="IPR013087">
    <property type="entry name" value="Znf_C2H2_type"/>
</dbReference>
<feature type="domain" description="C2H2-type" evidence="8">
    <location>
        <begin position="109"/>
        <end position="131"/>
    </location>
</feature>
<evidence type="ECO:0000256" key="4">
    <source>
        <dbReference type="ARBA" id="ARBA00022833"/>
    </source>
</evidence>
<feature type="domain" description="C2H2-type" evidence="8">
    <location>
        <begin position="136"/>
        <end position="159"/>
    </location>
</feature>